<dbReference type="Gene3D" id="3.30.450.40">
    <property type="match status" value="2"/>
</dbReference>
<dbReference type="Gene3D" id="3.30.565.10">
    <property type="entry name" value="Histidine kinase-like ATPase, C-terminal domain"/>
    <property type="match status" value="1"/>
</dbReference>
<dbReference type="Proteomes" id="UP000319894">
    <property type="component" value="Unassembled WGS sequence"/>
</dbReference>
<dbReference type="SMART" id="SM00091">
    <property type="entry name" value="PAS"/>
    <property type="match status" value="1"/>
</dbReference>
<dbReference type="InterPro" id="IPR003594">
    <property type="entry name" value="HATPase_dom"/>
</dbReference>
<dbReference type="SMART" id="SM00388">
    <property type="entry name" value="HisKA"/>
    <property type="match status" value="1"/>
</dbReference>
<evidence type="ECO:0000256" key="3">
    <source>
        <dbReference type="ARBA" id="ARBA00022679"/>
    </source>
</evidence>
<dbReference type="CDD" id="cd00082">
    <property type="entry name" value="HisKA"/>
    <property type="match status" value="1"/>
</dbReference>
<proteinExistence type="predicted"/>
<gene>
    <name evidence="10" type="ORF">DP107_07980</name>
</gene>
<dbReference type="InterPro" id="IPR011006">
    <property type="entry name" value="CheY-like_superfamily"/>
</dbReference>
<evidence type="ECO:0000259" key="8">
    <source>
        <dbReference type="PROSITE" id="PS50110"/>
    </source>
</evidence>
<dbReference type="PROSITE" id="PS50109">
    <property type="entry name" value="HIS_KIN"/>
    <property type="match status" value="1"/>
</dbReference>
<evidence type="ECO:0000313" key="10">
    <source>
        <dbReference type="EMBL" id="TSD14186.1"/>
    </source>
</evidence>
<evidence type="ECO:0000259" key="7">
    <source>
        <dbReference type="PROSITE" id="PS50109"/>
    </source>
</evidence>
<dbReference type="InterPro" id="IPR013656">
    <property type="entry name" value="PAS_4"/>
</dbReference>
<evidence type="ECO:0000256" key="4">
    <source>
        <dbReference type="ARBA" id="ARBA00022777"/>
    </source>
</evidence>
<dbReference type="AlphaFoldDB" id="A0A554N9V1"/>
<evidence type="ECO:0000313" key="11">
    <source>
        <dbReference type="Proteomes" id="UP000319894"/>
    </source>
</evidence>
<sequence>MSTVPDAIHVLHVDDEPDFADMAASFLEREDERLSIRTATSAEAGLERLGDDEFDCVISDYDMPGTTGIEFLRAVRDDYPDLPFILYTGKGSEEVASDAISAGVSDYLQKETGTDQYSVLANRITNLVSQYRAIATVEEYASHREESEQYRQQLLEIVSDTALSDPEKIDRLLALGRDRLGVENGHLVIIDEETDRHEVVRISGSEIVREGVTDLSTTYCRKTIQSDGILDVYRAGDQGWEGDPAYEAFGLECYIGGKLGMDDRLFGTLCFAGECSREPFTHNEKAFFELLRQWFTHMLDRRRRLNQAETIFEHTQDALFLIDVVDERTFTLQSVNRAYEELTGATAADVQGRTPQDLLSDDQAANVVTKYQECIEKREPIEYDERLTFGETTKWWHTRLAPVIEDDNIVQLAGATRDITSQTEREARLQALNETSQELMAASTPQQVAEIGVGAAREVLGLEANAVHLYDDERDGLVALAQTALSEELVGEAPTFTEGDSIAWRVYETGEAVAVDSVHDDPNILNPDSPVESELCIPIGDRGILLNASEEPEAFDTQDVVLGELLAGNMAAALEQIDRTAQVRIRERNLERQNERLDEFAGVLSHDLRNPLSVAQGRLELLAEECTSDHTEAIDRALTRIDELTQTLLQLARGSKRVHDTETVDLAELSETCWQNVESSDASLRADVERTVEADRSRLAQLLENLLRNAVEHGGDDVEIRIGDLSDGFFVADDGPGVPADERDAVFEWGYSTRKDGTGFGLSIVKTVAETHGWTITVTESAEGGARFELTGVSGSGTST</sequence>
<dbReference type="SUPFAM" id="SSF55785">
    <property type="entry name" value="PYP-like sensor domain (PAS domain)"/>
    <property type="match status" value="1"/>
</dbReference>
<evidence type="ECO:0000256" key="5">
    <source>
        <dbReference type="ARBA" id="ARBA00023012"/>
    </source>
</evidence>
<dbReference type="InterPro" id="IPR035965">
    <property type="entry name" value="PAS-like_dom_sf"/>
</dbReference>
<evidence type="ECO:0000256" key="2">
    <source>
        <dbReference type="ARBA" id="ARBA00012438"/>
    </source>
</evidence>
<dbReference type="RefSeq" id="WP_144261634.1">
    <property type="nucleotide sequence ID" value="NZ_QMDX01000004.1"/>
</dbReference>
<dbReference type="InterPro" id="IPR000014">
    <property type="entry name" value="PAS"/>
</dbReference>
<feature type="domain" description="PAS" evidence="9">
    <location>
        <begin position="304"/>
        <end position="378"/>
    </location>
</feature>
<keyword evidence="5" id="KW-0902">Two-component regulatory system</keyword>
<feature type="domain" description="Histidine kinase" evidence="7">
    <location>
        <begin position="603"/>
        <end position="791"/>
    </location>
</feature>
<dbReference type="EMBL" id="QMDX01000004">
    <property type="protein sequence ID" value="TSD14186.1"/>
    <property type="molecule type" value="Genomic_DNA"/>
</dbReference>
<dbReference type="SUPFAM" id="SSF47384">
    <property type="entry name" value="Homodimeric domain of signal transducing histidine kinase"/>
    <property type="match status" value="1"/>
</dbReference>
<dbReference type="CDD" id="cd00156">
    <property type="entry name" value="REC"/>
    <property type="match status" value="1"/>
</dbReference>
<evidence type="ECO:0000256" key="1">
    <source>
        <dbReference type="ARBA" id="ARBA00000085"/>
    </source>
</evidence>
<dbReference type="CDD" id="cd00130">
    <property type="entry name" value="PAS"/>
    <property type="match status" value="1"/>
</dbReference>
<dbReference type="GO" id="GO:0000155">
    <property type="term" value="F:phosphorelay sensor kinase activity"/>
    <property type="evidence" value="ECO:0007669"/>
    <property type="project" value="InterPro"/>
</dbReference>
<feature type="domain" description="Response regulatory" evidence="8">
    <location>
        <begin position="9"/>
        <end position="125"/>
    </location>
</feature>
<dbReference type="PROSITE" id="PS50110">
    <property type="entry name" value="RESPONSE_REGULATORY"/>
    <property type="match status" value="1"/>
</dbReference>
<dbReference type="Gene3D" id="3.30.450.20">
    <property type="entry name" value="PAS domain"/>
    <property type="match status" value="1"/>
</dbReference>
<dbReference type="Pfam" id="PF00512">
    <property type="entry name" value="HisKA"/>
    <property type="match status" value="1"/>
</dbReference>
<dbReference type="Gene3D" id="1.10.287.130">
    <property type="match status" value="1"/>
</dbReference>
<dbReference type="PANTHER" id="PTHR43711:SF1">
    <property type="entry name" value="HISTIDINE KINASE 1"/>
    <property type="match status" value="1"/>
</dbReference>
<feature type="modified residue" description="4-aspartylphosphate" evidence="6">
    <location>
        <position position="60"/>
    </location>
</feature>
<name>A0A554N9V1_9EURY</name>
<organism evidence="10 11">
    <name type="scientific">Haloglomus irregulare</name>
    <dbReference type="NCBI Taxonomy" id="2234134"/>
    <lineage>
        <taxon>Archaea</taxon>
        <taxon>Methanobacteriati</taxon>
        <taxon>Methanobacteriota</taxon>
        <taxon>Stenosarchaea group</taxon>
        <taxon>Halobacteria</taxon>
        <taxon>Halobacteriales</taxon>
        <taxon>Natronomonadaceae</taxon>
        <taxon>Haloglomus</taxon>
    </lineage>
</organism>
<keyword evidence="4 10" id="KW-0418">Kinase</keyword>
<dbReference type="OrthoDB" id="8127at2157"/>
<dbReference type="InterPro" id="IPR050736">
    <property type="entry name" value="Sensor_HK_Regulatory"/>
</dbReference>
<protein>
    <recommendedName>
        <fullName evidence="2">histidine kinase</fullName>
        <ecNumber evidence="2">2.7.13.3</ecNumber>
    </recommendedName>
</protein>
<dbReference type="PANTHER" id="PTHR43711">
    <property type="entry name" value="TWO-COMPONENT HISTIDINE KINASE"/>
    <property type="match status" value="1"/>
</dbReference>
<dbReference type="Gene3D" id="3.40.50.2300">
    <property type="match status" value="1"/>
</dbReference>
<dbReference type="InterPro" id="IPR001789">
    <property type="entry name" value="Sig_transdc_resp-reg_receiver"/>
</dbReference>
<dbReference type="Pfam" id="PF00072">
    <property type="entry name" value="Response_reg"/>
    <property type="match status" value="1"/>
</dbReference>
<dbReference type="Pfam" id="PF02518">
    <property type="entry name" value="HATPase_c"/>
    <property type="match status" value="1"/>
</dbReference>
<dbReference type="PROSITE" id="PS50112">
    <property type="entry name" value="PAS"/>
    <property type="match status" value="1"/>
</dbReference>
<dbReference type="SUPFAM" id="SSF55781">
    <property type="entry name" value="GAF domain-like"/>
    <property type="match status" value="2"/>
</dbReference>
<reference evidence="10 11" key="1">
    <citation type="submission" date="2018-06" db="EMBL/GenBank/DDBJ databases">
        <title>Natronomonas sp. F16-60 a new haloarchaeon isolated from a solar saltern of Isla Cristina, Huelva, Spain.</title>
        <authorList>
            <person name="Duran-Viseras A."/>
            <person name="Sanchez-Porro C."/>
            <person name="Ventosa A."/>
        </authorList>
    </citation>
    <scope>NUCLEOTIDE SEQUENCE [LARGE SCALE GENOMIC DNA]</scope>
    <source>
        <strain evidence="10 11">F16-60</strain>
    </source>
</reference>
<dbReference type="SMART" id="SM00448">
    <property type="entry name" value="REC"/>
    <property type="match status" value="1"/>
</dbReference>
<dbReference type="SMART" id="SM00387">
    <property type="entry name" value="HATPase_c"/>
    <property type="match status" value="1"/>
</dbReference>
<dbReference type="InterPro" id="IPR003018">
    <property type="entry name" value="GAF"/>
</dbReference>
<dbReference type="InterPro" id="IPR036890">
    <property type="entry name" value="HATPase_C_sf"/>
</dbReference>
<dbReference type="SMART" id="SM00065">
    <property type="entry name" value="GAF"/>
    <property type="match status" value="1"/>
</dbReference>
<comment type="catalytic activity">
    <reaction evidence="1">
        <text>ATP + protein L-histidine = ADP + protein N-phospho-L-histidine.</text>
        <dbReference type="EC" id="2.7.13.3"/>
    </reaction>
</comment>
<evidence type="ECO:0000259" key="9">
    <source>
        <dbReference type="PROSITE" id="PS50112"/>
    </source>
</evidence>
<dbReference type="InParanoid" id="A0A554N9V1"/>
<dbReference type="EC" id="2.7.13.3" evidence="2"/>
<dbReference type="NCBIfam" id="TIGR00229">
    <property type="entry name" value="sensory_box"/>
    <property type="match status" value="1"/>
</dbReference>
<dbReference type="InterPro" id="IPR005467">
    <property type="entry name" value="His_kinase_dom"/>
</dbReference>
<dbReference type="InterPro" id="IPR029016">
    <property type="entry name" value="GAF-like_dom_sf"/>
</dbReference>
<evidence type="ECO:0000256" key="6">
    <source>
        <dbReference type="PROSITE-ProRule" id="PRU00169"/>
    </source>
</evidence>
<keyword evidence="3" id="KW-0808">Transferase</keyword>
<dbReference type="Pfam" id="PF08448">
    <property type="entry name" value="PAS_4"/>
    <property type="match status" value="1"/>
</dbReference>
<dbReference type="InterPro" id="IPR003661">
    <property type="entry name" value="HisK_dim/P_dom"/>
</dbReference>
<dbReference type="Pfam" id="PF13185">
    <property type="entry name" value="GAF_2"/>
    <property type="match status" value="1"/>
</dbReference>
<accession>A0A554N9V1</accession>
<comment type="caution">
    <text evidence="10">The sequence shown here is derived from an EMBL/GenBank/DDBJ whole genome shotgun (WGS) entry which is preliminary data.</text>
</comment>
<dbReference type="InterPro" id="IPR036097">
    <property type="entry name" value="HisK_dim/P_sf"/>
</dbReference>
<dbReference type="SUPFAM" id="SSF52172">
    <property type="entry name" value="CheY-like"/>
    <property type="match status" value="1"/>
</dbReference>
<keyword evidence="6" id="KW-0597">Phosphoprotein</keyword>
<keyword evidence="11" id="KW-1185">Reference proteome</keyword>
<dbReference type="SUPFAM" id="SSF55874">
    <property type="entry name" value="ATPase domain of HSP90 chaperone/DNA topoisomerase II/histidine kinase"/>
    <property type="match status" value="1"/>
</dbReference>